<name>A0ABR2NIG3_9ROSI</name>
<proteinExistence type="inferred from homology"/>
<gene>
    <name evidence="5" type="ORF">V6N11_025488</name>
</gene>
<dbReference type="Proteomes" id="UP001396334">
    <property type="component" value="Unassembled WGS sequence"/>
</dbReference>
<evidence type="ECO:0000256" key="2">
    <source>
        <dbReference type="ARBA" id="ARBA00025796"/>
    </source>
</evidence>
<dbReference type="EMBL" id="JBBPBN010000138">
    <property type="protein sequence ID" value="KAK8975985.1"/>
    <property type="molecule type" value="Genomic_DNA"/>
</dbReference>
<keyword evidence="6" id="KW-1185">Reference proteome</keyword>
<keyword evidence="1" id="KW-0341">Growth regulation</keyword>
<organism evidence="5 6">
    <name type="scientific">Hibiscus sabdariffa</name>
    <name type="common">roselle</name>
    <dbReference type="NCBI Taxonomy" id="183260"/>
    <lineage>
        <taxon>Eukaryota</taxon>
        <taxon>Viridiplantae</taxon>
        <taxon>Streptophyta</taxon>
        <taxon>Embryophyta</taxon>
        <taxon>Tracheophyta</taxon>
        <taxon>Spermatophyta</taxon>
        <taxon>Magnoliopsida</taxon>
        <taxon>eudicotyledons</taxon>
        <taxon>Gunneridae</taxon>
        <taxon>Pentapetalae</taxon>
        <taxon>rosids</taxon>
        <taxon>malvids</taxon>
        <taxon>Malvales</taxon>
        <taxon>Malvaceae</taxon>
        <taxon>Malvoideae</taxon>
        <taxon>Hibiscus</taxon>
    </lineage>
</organism>
<feature type="region of interest" description="Disordered" evidence="4">
    <location>
        <begin position="66"/>
        <end position="101"/>
    </location>
</feature>
<feature type="region of interest" description="Disordered" evidence="4">
    <location>
        <begin position="151"/>
        <end position="174"/>
    </location>
</feature>
<accession>A0ABR2NIG3</accession>
<feature type="compositionally biased region" description="Acidic residues" evidence="4">
    <location>
        <begin position="71"/>
        <end position="89"/>
    </location>
</feature>
<reference evidence="5 6" key="1">
    <citation type="journal article" date="2024" name="G3 (Bethesda)">
        <title>Genome assembly of Hibiscus sabdariffa L. provides insights into metabolisms of medicinal natural products.</title>
        <authorList>
            <person name="Kim T."/>
        </authorList>
    </citation>
    <scope>NUCLEOTIDE SEQUENCE [LARGE SCALE GENOMIC DNA]</scope>
    <source>
        <strain evidence="5">TK-2024</strain>
        <tissue evidence="5">Old leaves</tissue>
    </source>
</reference>
<dbReference type="PANTHER" id="PTHR38366:SF1">
    <property type="entry name" value="PROTEIN TILLER ANGLE CONTROL 1"/>
    <property type="match status" value="1"/>
</dbReference>
<dbReference type="PANTHER" id="PTHR38366">
    <property type="entry name" value="NAD-DEPENDENT PROTEIN DEACETYLASE HST1-LIKE PROTEIN"/>
    <property type="match status" value="1"/>
</dbReference>
<evidence type="ECO:0000313" key="6">
    <source>
        <dbReference type="Proteomes" id="UP001396334"/>
    </source>
</evidence>
<sequence>MRKLPFSADGLARNVKKTDSIAIDTNSKDLLQQVALFNVLDGWRVGVLTIGTFGFDPLKSIWEQKDHSASETDDENGEEEERCSDDSDGDDHNNNNNIDQEVNPLLFGHTFEYIEGSTEHEIKCSPDVMIKDDAGKLRRRTTLADLFHEESDMEKKATPHESELNPGKKACNFSKKEEPAFANKSIPQVGKGPRTIKMLNKKHEAEDSVSVSSSTLVVADAATSDHDS</sequence>
<dbReference type="InterPro" id="IPR044989">
    <property type="entry name" value="TAC1"/>
</dbReference>
<evidence type="ECO:0000256" key="1">
    <source>
        <dbReference type="ARBA" id="ARBA00022604"/>
    </source>
</evidence>
<feature type="compositionally biased region" description="Basic and acidic residues" evidence="4">
    <location>
        <begin position="151"/>
        <end position="163"/>
    </location>
</feature>
<evidence type="ECO:0000256" key="4">
    <source>
        <dbReference type="SAM" id="MobiDB-lite"/>
    </source>
</evidence>
<evidence type="ECO:0000313" key="5">
    <source>
        <dbReference type="EMBL" id="KAK8975985.1"/>
    </source>
</evidence>
<evidence type="ECO:0000256" key="3">
    <source>
        <dbReference type="ARBA" id="ARBA00026138"/>
    </source>
</evidence>
<comment type="similarity">
    <text evidence="2">Belongs to the TAC family.</text>
</comment>
<protein>
    <recommendedName>
        <fullName evidence="3">Protein TILLER ANGLE CONTROL 1</fullName>
    </recommendedName>
</protein>
<comment type="caution">
    <text evidence="5">The sequence shown here is derived from an EMBL/GenBank/DDBJ whole genome shotgun (WGS) entry which is preliminary data.</text>
</comment>